<dbReference type="AlphaFoldDB" id="A0A449AYW1"/>
<evidence type="ECO:0000256" key="6">
    <source>
        <dbReference type="ARBA" id="ARBA00023136"/>
    </source>
</evidence>
<feature type="transmembrane region" description="Helical" evidence="7">
    <location>
        <begin position="183"/>
        <end position="202"/>
    </location>
</feature>
<organism evidence="8 9">
    <name type="scientific">Mycoplasmopsis gallopavonis</name>
    <dbReference type="NCBI Taxonomy" id="76629"/>
    <lineage>
        <taxon>Bacteria</taxon>
        <taxon>Bacillati</taxon>
        <taxon>Mycoplasmatota</taxon>
        <taxon>Mycoplasmoidales</taxon>
        <taxon>Metamycoplasmataceae</taxon>
        <taxon>Mycoplasmopsis</taxon>
    </lineage>
</organism>
<proteinExistence type="predicted"/>
<evidence type="ECO:0000256" key="2">
    <source>
        <dbReference type="ARBA" id="ARBA00022448"/>
    </source>
</evidence>
<dbReference type="InterPro" id="IPR035906">
    <property type="entry name" value="MetI-like_sf"/>
</dbReference>
<feature type="transmembrane region" description="Helical" evidence="7">
    <location>
        <begin position="289"/>
        <end position="307"/>
    </location>
</feature>
<evidence type="ECO:0000256" key="1">
    <source>
        <dbReference type="ARBA" id="ARBA00004651"/>
    </source>
</evidence>
<feature type="transmembrane region" description="Helical" evidence="7">
    <location>
        <begin position="214"/>
        <end position="233"/>
    </location>
</feature>
<keyword evidence="4 7" id="KW-0812">Transmembrane</keyword>
<reference evidence="8 9" key="1">
    <citation type="submission" date="2019-01" db="EMBL/GenBank/DDBJ databases">
        <authorList>
            <consortium name="Pathogen Informatics"/>
        </authorList>
    </citation>
    <scope>NUCLEOTIDE SEQUENCE [LARGE SCALE GENOMIC DNA]</scope>
    <source>
        <strain evidence="8 9">NCTC10186</strain>
    </source>
</reference>
<dbReference type="KEGG" id="mgal:NCTC10186_00134"/>
<keyword evidence="9" id="KW-1185">Reference proteome</keyword>
<feature type="transmembrane region" description="Helical" evidence="7">
    <location>
        <begin position="76"/>
        <end position="97"/>
    </location>
</feature>
<feature type="transmembrane region" description="Helical" evidence="7">
    <location>
        <begin position="109"/>
        <end position="131"/>
    </location>
</feature>
<keyword evidence="3" id="KW-1003">Cell membrane</keyword>
<dbReference type="Gene3D" id="1.10.3720.10">
    <property type="entry name" value="MetI-like"/>
    <property type="match status" value="2"/>
</dbReference>
<evidence type="ECO:0000313" key="9">
    <source>
        <dbReference type="Proteomes" id="UP000289862"/>
    </source>
</evidence>
<gene>
    <name evidence="8" type="ORF">NCTC10186_00134</name>
</gene>
<keyword evidence="2" id="KW-0813">Transport</keyword>
<evidence type="ECO:0000256" key="7">
    <source>
        <dbReference type="SAM" id="Phobius"/>
    </source>
</evidence>
<protein>
    <submittedName>
        <fullName evidence="8">ABC-type phosphate/phosphonate transport system, permease component</fullName>
    </submittedName>
</protein>
<feature type="transmembrane region" description="Helical" evidence="7">
    <location>
        <begin position="356"/>
        <end position="373"/>
    </location>
</feature>
<accession>A0A449AYW1</accession>
<dbReference type="PANTHER" id="PTHR30043">
    <property type="entry name" value="PHOSPHONATES TRANSPORT SYSTEM PERMEASE PROTEIN"/>
    <property type="match status" value="1"/>
</dbReference>
<evidence type="ECO:0000313" key="8">
    <source>
        <dbReference type="EMBL" id="VEU72667.1"/>
    </source>
</evidence>
<sequence>MTINNFVSKIWISKFKFWAFFILLLSFFIYSLITLDFFNFNNTNFQDTFREIKSLFSFKSHDPELSKNLWIYNLELLWETIVVVTSATFFSFVFAFLSSVLSFYRLYKFKLWGAIFRFICIVLRAFPILLVMTFFDEFIISRAFLAFWIYFWFTWLWVHRYFVELLDATNLRRYWLSRKLGKGFIYSFYYYVFLVNKNKYFMNFLFSYESNIRWSAILGSIGIFGIGSLFKNYQSDSSYLGITVLFLMLTIFSFELILFLFNRFLSSQKGFYKKEQVFSKSLRYNWQKYLFWGFFAIILFLVIFSFWKISKLSEGQAIFNAQQFQKSFKTLFSLNFEDVTKNPKIYLVYFDMLKQSYVALVFGTLWAIVFAYNASEKISLWFNSLGHKFLLSLIKAVPILIFFRLINPLLATQAAITLALSISVFRSLVKQIISGINSLSQKQLSSLKKLYGSKFKMYYNFVLPHLYKLIRGNFIFEIENTYRNALNYSLFTGIGVYSRISYYQKYDNDHYIFAYLFPAFLFFLIIELSLWFIKEKQIFSQLLLPIIRLKQKQQE</sequence>
<evidence type="ECO:0000256" key="5">
    <source>
        <dbReference type="ARBA" id="ARBA00022989"/>
    </source>
</evidence>
<name>A0A449AYW1_9BACT</name>
<feature type="transmembrane region" description="Helical" evidence="7">
    <location>
        <begin position="17"/>
        <end position="40"/>
    </location>
</feature>
<comment type="subcellular location">
    <subcellularLocation>
        <location evidence="1">Cell membrane</location>
        <topology evidence="1">Multi-pass membrane protein</topology>
    </subcellularLocation>
</comment>
<evidence type="ECO:0000256" key="3">
    <source>
        <dbReference type="ARBA" id="ARBA00022475"/>
    </source>
</evidence>
<feature type="transmembrane region" description="Helical" evidence="7">
    <location>
        <begin position="510"/>
        <end position="533"/>
    </location>
</feature>
<dbReference type="PANTHER" id="PTHR30043:SF1">
    <property type="entry name" value="ABC TRANSPORT SYSTEM PERMEASE PROTEIN P69"/>
    <property type="match status" value="1"/>
</dbReference>
<dbReference type="EMBL" id="LR215031">
    <property type="protein sequence ID" value="VEU72667.1"/>
    <property type="molecule type" value="Genomic_DNA"/>
</dbReference>
<feature type="transmembrane region" description="Helical" evidence="7">
    <location>
        <begin position="143"/>
        <end position="163"/>
    </location>
</feature>
<keyword evidence="5 7" id="KW-1133">Transmembrane helix</keyword>
<evidence type="ECO:0000256" key="4">
    <source>
        <dbReference type="ARBA" id="ARBA00022692"/>
    </source>
</evidence>
<dbReference type="SUPFAM" id="SSF161098">
    <property type="entry name" value="MetI-like"/>
    <property type="match status" value="2"/>
</dbReference>
<feature type="transmembrane region" description="Helical" evidence="7">
    <location>
        <begin position="385"/>
        <end position="403"/>
    </location>
</feature>
<keyword evidence="6 7" id="KW-0472">Membrane</keyword>
<dbReference type="GO" id="GO:0005886">
    <property type="term" value="C:plasma membrane"/>
    <property type="evidence" value="ECO:0007669"/>
    <property type="project" value="UniProtKB-SubCell"/>
</dbReference>
<dbReference type="Proteomes" id="UP000289862">
    <property type="component" value="Chromosome"/>
</dbReference>
<feature type="transmembrane region" description="Helical" evidence="7">
    <location>
        <begin position="239"/>
        <end position="261"/>
    </location>
</feature>